<feature type="compositionally biased region" description="Polar residues" evidence="1">
    <location>
        <begin position="620"/>
        <end position="642"/>
    </location>
</feature>
<dbReference type="STRING" id="1276538.A0A1X7S4G5"/>
<evidence type="ECO:0000256" key="1">
    <source>
        <dbReference type="SAM" id="MobiDB-lite"/>
    </source>
</evidence>
<accession>A0A1X7S4G5</accession>
<dbReference type="PROSITE" id="PS51184">
    <property type="entry name" value="JMJC"/>
    <property type="match status" value="1"/>
</dbReference>
<feature type="region of interest" description="Disordered" evidence="1">
    <location>
        <begin position="115"/>
        <end position="177"/>
    </location>
</feature>
<dbReference type="AlphaFoldDB" id="A0A1X7S4G5"/>
<sequence length="653" mass="68562">MVLTRSQTAALTATNAANAAANVLPNNAVPAVAVNVAAANAAPVITAPVIAVPVNAVPVPANAASVNAASVNAAPANAASVNAASVNAAPANAAPANAAPANAAPANAATGNAATGNAGSANGPPASLTSAAGQKRPSDSADSDRSPKRTRHDLPEGSDDDRPPIPPLKLYPRRAKRREAATAADKAYLADSISRFAELKAAQRGSWRAFHISSLLKILPTISAPSDNIIQTSNGERGEGQEKEIGAYYLAADEAKALLGSDQPVTAPVFVAGGAHPLSVDPADSRRPIEQALSDWFIDPREPFAFRNVAAKKSTGHEEEGVTMDKLRPHFLAPEDTAPVYPWNLPDIVNPLGASAVPEFLQSNQCQLLNDLMRMMVNPDLEGICPPGCSDSDQSCDKHTVTLSELNDLRFFYAHWQGTLMISDPGAVTLSHFDRWSLGTWISCYEGEIGICWLNHPSEKEQMACINTESRIPTNTLFKVLRAGDAVYMPPGTVHIVWRLPQGGQTMGMAGHILRRGHLDGWLEMLRKELANLIKRGGAPGYDTVVRPLMRGVKQLVESLKDKRDVERLGGANKLASALKTIAVLEEQVVALAALQPDGNAQDEKDDDEDSVTNAGAAPEQSTDDTGATESVSGAEGTQAQAGSEPAAGEAIL</sequence>
<proteinExistence type="predicted"/>
<evidence type="ECO:0000313" key="3">
    <source>
        <dbReference type="EMBL" id="SMQ54529.1"/>
    </source>
</evidence>
<reference evidence="3 4" key="1">
    <citation type="submission" date="2016-06" db="EMBL/GenBank/DDBJ databases">
        <authorList>
            <person name="Kjaerup R.B."/>
            <person name="Dalgaard T.S."/>
            <person name="Juul-Madsen H.R."/>
        </authorList>
    </citation>
    <scope>NUCLEOTIDE SEQUENCE [LARGE SCALE GENOMIC DNA]</scope>
</reference>
<dbReference type="InterPro" id="IPR003347">
    <property type="entry name" value="JmjC_dom"/>
</dbReference>
<evidence type="ECO:0000259" key="2">
    <source>
        <dbReference type="PROSITE" id="PS51184"/>
    </source>
</evidence>
<keyword evidence="4" id="KW-1185">Reference proteome</keyword>
<feature type="region of interest" description="Disordered" evidence="1">
    <location>
        <begin position="596"/>
        <end position="653"/>
    </location>
</feature>
<feature type="compositionally biased region" description="Low complexity" evidence="1">
    <location>
        <begin position="115"/>
        <end position="127"/>
    </location>
</feature>
<dbReference type="SUPFAM" id="SSF51197">
    <property type="entry name" value="Clavaminate synthase-like"/>
    <property type="match status" value="1"/>
</dbReference>
<feature type="compositionally biased region" description="Basic and acidic residues" evidence="1">
    <location>
        <begin position="136"/>
        <end position="163"/>
    </location>
</feature>
<dbReference type="Proteomes" id="UP000215127">
    <property type="component" value="Chromosome 10"/>
</dbReference>
<name>A0A1X7S4G5_ZYMT9</name>
<feature type="domain" description="JmjC" evidence="2">
    <location>
        <begin position="392"/>
        <end position="530"/>
    </location>
</feature>
<gene>
    <name evidence="3" type="ORF">ZT3D7_G9684</name>
</gene>
<evidence type="ECO:0000313" key="4">
    <source>
        <dbReference type="Proteomes" id="UP000215127"/>
    </source>
</evidence>
<organism evidence="3 4">
    <name type="scientific">Zymoseptoria tritici (strain ST99CH_3D7)</name>
    <dbReference type="NCBI Taxonomy" id="1276538"/>
    <lineage>
        <taxon>Eukaryota</taxon>
        <taxon>Fungi</taxon>
        <taxon>Dikarya</taxon>
        <taxon>Ascomycota</taxon>
        <taxon>Pezizomycotina</taxon>
        <taxon>Dothideomycetes</taxon>
        <taxon>Dothideomycetidae</taxon>
        <taxon>Mycosphaerellales</taxon>
        <taxon>Mycosphaerellaceae</taxon>
        <taxon>Zymoseptoria</taxon>
    </lineage>
</organism>
<dbReference type="EMBL" id="LT853701">
    <property type="protein sequence ID" value="SMQ54529.1"/>
    <property type="molecule type" value="Genomic_DNA"/>
</dbReference>
<protein>
    <recommendedName>
        <fullName evidence="2">JmjC domain-containing protein</fullName>
    </recommendedName>
</protein>